<keyword evidence="2" id="KW-1185">Reference proteome</keyword>
<evidence type="ECO:0000313" key="2">
    <source>
        <dbReference type="Proteomes" id="UP000008718"/>
    </source>
</evidence>
<dbReference type="AlphaFoldDB" id="E4T2B3"/>
<reference key="1">
    <citation type="submission" date="2010-11" db="EMBL/GenBank/DDBJ databases">
        <title>The complete genome of Paludibacter propionicigenes DSM 17365.</title>
        <authorList>
            <consortium name="US DOE Joint Genome Institute (JGI-PGF)"/>
            <person name="Lucas S."/>
            <person name="Copeland A."/>
            <person name="Lapidus A."/>
            <person name="Bruce D."/>
            <person name="Goodwin L."/>
            <person name="Pitluck S."/>
            <person name="Kyrpides N."/>
            <person name="Mavromatis K."/>
            <person name="Ivanova N."/>
            <person name="Munk A.C."/>
            <person name="Brettin T."/>
            <person name="Detter J.C."/>
            <person name="Han C."/>
            <person name="Tapia R."/>
            <person name="Land M."/>
            <person name="Hauser L."/>
            <person name="Markowitz V."/>
            <person name="Cheng J.-F."/>
            <person name="Hugenholtz P."/>
            <person name="Woyke T."/>
            <person name="Wu D."/>
            <person name="Gronow S."/>
            <person name="Wellnitz S."/>
            <person name="Brambilla E."/>
            <person name="Klenk H.-P."/>
            <person name="Eisen J.A."/>
        </authorList>
    </citation>
    <scope>NUCLEOTIDE SEQUENCE</scope>
    <source>
        <strain>WB4</strain>
    </source>
</reference>
<accession>E4T2B3</accession>
<reference evidence="1 2" key="2">
    <citation type="journal article" date="2011" name="Stand. Genomic Sci.">
        <title>Complete genome sequence of Paludibacter propionicigenes type strain (WB4).</title>
        <authorList>
            <person name="Gronow S."/>
            <person name="Munk C."/>
            <person name="Lapidus A."/>
            <person name="Nolan M."/>
            <person name="Lucas S."/>
            <person name="Hammon N."/>
            <person name="Deshpande S."/>
            <person name="Cheng J.F."/>
            <person name="Tapia R."/>
            <person name="Han C."/>
            <person name="Goodwin L."/>
            <person name="Pitluck S."/>
            <person name="Liolios K."/>
            <person name="Ivanova N."/>
            <person name="Mavromatis K."/>
            <person name="Mikhailova N."/>
            <person name="Pati A."/>
            <person name="Chen A."/>
            <person name="Palaniappan K."/>
            <person name="Land M."/>
            <person name="Hauser L."/>
            <person name="Chang Y.J."/>
            <person name="Jeffries C.D."/>
            <person name="Brambilla E."/>
            <person name="Rohde M."/>
            <person name="Goker M."/>
            <person name="Detter J.C."/>
            <person name="Woyke T."/>
            <person name="Bristow J."/>
            <person name="Eisen J.A."/>
            <person name="Markowitz V."/>
            <person name="Hugenholtz P."/>
            <person name="Kyrpides N.C."/>
            <person name="Klenk H.P."/>
        </authorList>
    </citation>
    <scope>NUCLEOTIDE SEQUENCE [LARGE SCALE GENOMIC DNA]</scope>
    <source>
        <strain evidence="2">DSM 17365 / JCM 13257 / WB4</strain>
    </source>
</reference>
<dbReference type="EMBL" id="CP002345">
    <property type="protein sequence ID" value="ADQ78857.1"/>
    <property type="molecule type" value="Genomic_DNA"/>
</dbReference>
<sequence>MPKEDYLLKYLEKLSRVIAAMLGFREKGFPEDGLRLADDAYKELLTFDTEELAIMPVSKFMEIIRKVGYSPTYIEALAQLSHETANTFSAQGNSEHALSFYQKSLQLYYLLNEKDKIFSFERESIISELEKHTK</sequence>
<dbReference type="RefSeq" id="WP_013444226.1">
    <property type="nucleotide sequence ID" value="NC_014734.1"/>
</dbReference>
<evidence type="ECO:0000313" key="1">
    <source>
        <dbReference type="EMBL" id="ADQ78857.1"/>
    </source>
</evidence>
<dbReference type="eggNOG" id="ENOG5033DS1">
    <property type="taxonomic scope" value="Bacteria"/>
</dbReference>
<proteinExistence type="predicted"/>
<dbReference type="KEGG" id="ppn:Palpr_0701"/>
<dbReference type="Proteomes" id="UP000008718">
    <property type="component" value="Chromosome"/>
</dbReference>
<dbReference type="STRING" id="694427.Palpr_0701"/>
<gene>
    <name evidence="1" type="ordered locus">Palpr_0701</name>
</gene>
<name>E4T2B3_PALPW</name>
<dbReference type="OrthoDB" id="1122723at2"/>
<protein>
    <submittedName>
        <fullName evidence="1">Uncharacterized protein</fullName>
    </submittedName>
</protein>
<organism evidence="1 2">
    <name type="scientific">Paludibacter propionicigenes (strain DSM 17365 / JCM 13257 / WB4)</name>
    <dbReference type="NCBI Taxonomy" id="694427"/>
    <lineage>
        <taxon>Bacteria</taxon>
        <taxon>Pseudomonadati</taxon>
        <taxon>Bacteroidota</taxon>
        <taxon>Bacteroidia</taxon>
        <taxon>Bacteroidales</taxon>
        <taxon>Paludibacteraceae</taxon>
        <taxon>Paludibacter</taxon>
    </lineage>
</organism>
<dbReference type="HOGENOM" id="CLU_1894175_0_0_10"/>